<evidence type="ECO:0000259" key="1">
    <source>
        <dbReference type="Pfam" id="PF24476"/>
    </source>
</evidence>
<comment type="caution">
    <text evidence="2">The sequence shown here is derived from an EMBL/GenBank/DDBJ whole genome shotgun (WGS) entry which is preliminary data.</text>
</comment>
<proteinExistence type="predicted"/>
<evidence type="ECO:0000313" key="2">
    <source>
        <dbReference type="EMBL" id="EKJ77342.1"/>
    </source>
</evidence>
<dbReference type="GeneID" id="20361039"/>
<keyword evidence="3" id="KW-1185">Reference proteome</keyword>
<dbReference type="AlphaFoldDB" id="K3VPQ6"/>
<protein>
    <recommendedName>
        <fullName evidence="1">DUF7580 domain-containing protein</fullName>
    </recommendedName>
</protein>
<dbReference type="EMBL" id="AFNW01000059">
    <property type="protein sequence ID" value="EKJ77342.1"/>
    <property type="molecule type" value="Genomic_DNA"/>
</dbReference>
<gene>
    <name evidence="2" type="ORF">FPSE_02420</name>
</gene>
<dbReference type="KEGG" id="fpu:FPSE_02420"/>
<dbReference type="eggNOG" id="ENOG502SNN1">
    <property type="taxonomic scope" value="Eukaryota"/>
</dbReference>
<dbReference type="OrthoDB" id="3565018at2759"/>
<dbReference type="HOGENOM" id="CLU_026305_3_1_1"/>
<dbReference type="InterPro" id="IPR056002">
    <property type="entry name" value="DUF7580"/>
</dbReference>
<dbReference type="Proteomes" id="UP000007978">
    <property type="component" value="Chromosome 3"/>
</dbReference>
<name>K3VPQ6_FUSPC</name>
<feature type="domain" description="DUF7580" evidence="1">
    <location>
        <begin position="216"/>
        <end position="403"/>
    </location>
</feature>
<dbReference type="PANTHER" id="PTHR35186">
    <property type="entry name" value="ANK_REP_REGION DOMAIN-CONTAINING PROTEIN"/>
    <property type="match status" value="1"/>
</dbReference>
<reference evidence="2 3" key="1">
    <citation type="journal article" date="2012" name="PLoS Pathog.">
        <title>Comparative pathogenomics reveals horizontally acquired novel virulence genes in fungi infecting cereal hosts.</title>
        <authorList>
            <person name="Gardiner D.M."/>
            <person name="McDonald M.C."/>
            <person name="Covarelli L."/>
            <person name="Solomon P.S."/>
            <person name="Rusu A.G."/>
            <person name="Marshall M."/>
            <person name="Kazan K."/>
            <person name="Chakraborty S."/>
            <person name="McDonald B.A."/>
            <person name="Manners J.M."/>
        </authorList>
    </citation>
    <scope>NUCLEOTIDE SEQUENCE [LARGE SCALE GENOMIC DNA]</scope>
    <source>
        <strain evidence="2 3">CS3096</strain>
    </source>
</reference>
<dbReference type="RefSeq" id="XP_009253814.1">
    <property type="nucleotide sequence ID" value="XM_009255539.1"/>
</dbReference>
<organism evidence="2 3">
    <name type="scientific">Fusarium pseudograminearum (strain CS3096)</name>
    <name type="common">Wheat and barley crown-rot fungus</name>
    <dbReference type="NCBI Taxonomy" id="1028729"/>
    <lineage>
        <taxon>Eukaryota</taxon>
        <taxon>Fungi</taxon>
        <taxon>Dikarya</taxon>
        <taxon>Ascomycota</taxon>
        <taxon>Pezizomycotina</taxon>
        <taxon>Sordariomycetes</taxon>
        <taxon>Hypocreomycetidae</taxon>
        <taxon>Hypocreales</taxon>
        <taxon>Nectriaceae</taxon>
        <taxon>Fusarium</taxon>
    </lineage>
</organism>
<dbReference type="Pfam" id="PF24476">
    <property type="entry name" value="DUF7580"/>
    <property type="match status" value="1"/>
</dbReference>
<accession>K3VPQ6</accession>
<dbReference type="PANTHER" id="PTHR35186:SF4">
    <property type="entry name" value="PRION-INHIBITION AND PROPAGATION HELO DOMAIN-CONTAINING PROTEIN"/>
    <property type="match status" value="1"/>
</dbReference>
<evidence type="ECO:0000313" key="3">
    <source>
        <dbReference type="Proteomes" id="UP000007978"/>
    </source>
</evidence>
<sequence length="404" mass="46054">MVENPGGELWSKQETQKAIRTRLWKSWDVFERTLRDIQTATDEMYDKLGHGSETSWSDMTLAAKELKRVAFALSRSAYSEHLTTIRDGITNLESLATMNIELEPKRRVRSRVKLLNVLRTVVASIYRAVESNLKCSREHYVSMRLSAGVDKPGYIEEDEIMQDHQTDLLLSHNQLENTSRLLGVDRQEWEGEITDHSVGQTKTYSIYSSAVLASESHCSTISLYEVLHNKYGCYFFSYRQRLQLAVFIATSVLHLYRTPWMLELPRSKNIIFVKTQDDVIDYSRAFLKAEQVCPNDGGRNMMIPTPKLLPIGVLLVELIKGQRIESLRSAKEVLSSELSALSDFMTAQRLVDDICQASSTYGSAVRRCLDVGFKAQACDVQNEDFQHNFYSGIVALLEEDLNNL</sequence>